<dbReference type="EMBL" id="KZ825073">
    <property type="protein sequence ID" value="RAH54097.1"/>
    <property type="molecule type" value="Genomic_DNA"/>
</dbReference>
<evidence type="ECO:0000256" key="1">
    <source>
        <dbReference type="SAM" id="Phobius"/>
    </source>
</evidence>
<gene>
    <name evidence="2" type="ORF">BO85DRAFT_452483</name>
</gene>
<dbReference type="RefSeq" id="XP_025512019.1">
    <property type="nucleotide sequence ID" value="XM_025660831.1"/>
</dbReference>
<keyword evidence="1" id="KW-0472">Membrane</keyword>
<keyword evidence="1" id="KW-0812">Transmembrane</keyword>
<evidence type="ECO:0000313" key="2">
    <source>
        <dbReference type="EMBL" id="RAH54097.1"/>
    </source>
</evidence>
<sequence>MVFAFHRYRRSYVRPMSSAVPRLGSMPIVLIGGMLLVQVVGSGNIVCDDDIEILWQLPDRPSHQIGTCWAL</sequence>
<dbReference type="AlphaFoldDB" id="A0A8G1VJA8"/>
<organism evidence="2 3">
    <name type="scientific">Aspergillus piperis CBS 112811</name>
    <dbReference type="NCBI Taxonomy" id="1448313"/>
    <lineage>
        <taxon>Eukaryota</taxon>
        <taxon>Fungi</taxon>
        <taxon>Dikarya</taxon>
        <taxon>Ascomycota</taxon>
        <taxon>Pezizomycotina</taxon>
        <taxon>Eurotiomycetes</taxon>
        <taxon>Eurotiomycetidae</taxon>
        <taxon>Eurotiales</taxon>
        <taxon>Aspergillaceae</taxon>
        <taxon>Aspergillus</taxon>
        <taxon>Aspergillus subgen. Circumdati</taxon>
    </lineage>
</organism>
<reference evidence="2 3" key="1">
    <citation type="submission" date="2018-02" db="EMBL/GenBank/DDBJ databases">
        <title>The genomes of Aspergillus section Nigri reveals drivers in fungal speciation.</title>
        <authorList>
            <consortium name="DOE Joint Genome Institute"/>
            <person name="Vesth T.C."/>
            <person name="Nybo J."/>
            <person name="Theobald S."/>
            <person name="Brandl J."/>
            <person name="Frisvad J.C."/>
            <person name="Nielsen K.F."/>
            <person name="Lyhne E.K."/>
            <person name="Kogle M.E."/>
            <person name="Kuo A."/>
            <person name="Riley R."/>
            <person name="Clum A."/>
            <person name="Nolan M."/>
            <person name="Lipzen A."/>
            <person name="Salamov A."/>
            <person name="Henrissat B."/>
            <person name="Wiebenga A."/>
            <person name="De vries R.P."/>
            <person name="Grigoriev I.V."/>
            <person name="Mortensen U.H."/>
            <person name="Andersen M.R."/>
            <person name="Baker S.E."/>
        </authorList>
    </citation>
    <scope>NUCLEOTIDE SEQUENCE [LARGE SCALE GENOMIC DNA]</scope>
    <source>
        <strain evidence="2 3">CBS 112811</strain>
    </source>
</reference>
<protein>
    <submittedName>
        <fullName evidence="2">Uncharacterized protein</fullName>
    </submittedName>
</protein>
<proteinExistence type="predicted"/>
<dbReference type="GeneID" id="37164233"/>
<evidence type="ECO:0000313" key="3">
    <source>
        <dbReference type="Proteomes" id="UP000249526"/>
    </source>
</evidence>
<keyword evidence="1" id="KW-1133">Transmembrane helix</keyword>
<dbReference type="Proteomes" id="UP000249526">
    <property type="component" value="Unassembled WGS sequence"/>
</dbReference>
<name>A0A8G1VJA8_9EURO</name>
<keyword evidence="3" id="KW-1185">Reference proteome</keyword>
<accession>A0A8G1VJA8</accession>
<feature type="transmembrane region" description="Helical" evidence="1">
    <location>
        <begin position="20"/>
        <end position="41"/>
    </location>
</feature>